<name>A0A6C0DYR2_9ZZZZ</name>
<proteinExistence type="predicted"/>
<evidence type="ECO:0008006" key="2">
    <source>
        <dbReference type="Google" id="ProtNLM"/>
    </source>
</evidence>
<protein>
    <recommendedName>
        <fullName evidence="2">BspA family leucine-rich repeat surface protein</fullName>
    </recommendedName>
</protein>
<reference evidence="1" key="1">
    <citation type="journal article" date="2020" name="Nature">
        <title>Giant virus diversity and host interactions through global metagenomics.</title>
        <authorList>
            <person name="Schulz F."/>
            <person name="Roux S."/>
            <person name="Paez-Espino D."/>
            <person name="Jungbluth S."/>
            <person name="Walsh D.A."/>
            <person name="Denef V.J."/>
            <person name="McMahon K.D."/>
            <person name="Konstantinidis K.T."/>
            <person name="Eloe-Fadrosh E.A."/>
            <person name="Kyrpides N.C."/>
            <person name="Woyke T."/>
        </authorList>
    </citation>
    <scope>NUCLEOTIDE SEQUENCE</scope>
    <source>
        <strain evidence="1">GVMAG-M-3300023179-103</strain>
    </source>
</reference>
<evidence type="ECO:0000313" key="1">
    <source>
        <dbReference type="EMBL" id="QHT21501.1"/>
    </source>
</evidence>
<organism evidence="1">
    <name type="scientific">viral metagenome</name>
    <dbReference type="NCBI Taxonomy" id="1070528"/>
    <lineage>
        <taxon>unclassified sequences</taxon>
        <taxon>metagenomes</taxon>
        <taxon>organismal metagenomes</taxon>
    </lineage>
</organism>
<sequence length="298" mass="34395">MDATFTLDKIGLPFINKTDKDDITNYFTEQPNLLEIISKFIPNEATGLTYAVTCLIHDGIENPEFHLQVTIPYGKASNIILPIITKPGENPDFYVNWGDTIHPEYGSAIHSYPICAVTKTYNIRFFGLNIIGFGKQTSIIDDFQKYLTSVKSFGNLGHTFTSLSYAFAWCVNDITLPEYLPDSVTDLSYMFYCCYNFNQSLNRWNTSKITNMEGMFYWCLNFNKSLNNWDTSNVSNMSMMFYRCMCFRQSLRNWDISNVANFRKIFLACINFDDSCAKNYWIIPTSAIMDYTSFCYKG</sequence>
<dbReference type="InterPro" id="IPR005046">
    <property type="entry name" value="DUF285"/>
</dbReference>
<dbReference type="Pfam" id="PF03382">
    <property type="entry name" value="DUF285"/>
    <property type="match status" value="1"/>
</dbReference>
<dbReference type="AlphaFoldDB" id="A0A6C0DYR2"/>
<accession>A0A6C0DYR2</accession>
<dbReference type="EMBL" id="MN739695">
    <property type="protein sequence ID" value="QHT21501.1"/>
    <property type="molecule type" value="Genomic_DNA"/>
</dbReference>